<evidence type="ECO:0000256" key="2">
    <source>
        <dbReference type="ARBA" id="ARBA00022679"/>
    </source>
</evidence>
<accession>A0A2S3R3W7</accession>
<name>A0A2S3R3W7_VIBVL</name>
<evidence type="ECO:0000256" key="5">
    <source>
        <dbReference type="ARBA" id="ARBA00034489"/>
    </source>
</evidence>
<evidence type="ECO:0000313" key="7">
    <source>
        <dbReference type="EMBL" id="POB48400.1"/>
    </source>
</evidence>
<reference evidence="7 8" key="1">
    <citation type="journal article" date="2018" name="Front. Microbiol.">
        <title>Phylogeny of Vibrio vulnificus from the Analysis of the Core-Genome: Implications for Intra-Species Taxonomy.</title>
        <authorList>
            <person name="Roig F.J."/>
            <person name="Gonzalez-Candelas F."/>
            <person name="Sanjuan E."/>
            <person name="Fouz B."/>
            <person name="Feil E.J."/>
            <person name="Llorens C."/>
            <person name="Baker-Austin C."/>
            <person name="Oliver J.D."/>
            <person name="Danin-Poleg Y."/>
            <person name="Gibas C.J."/>
            <person name="Kashi Y."/>
            <person name="Gulig P.A."/>
            <person name="Morrison S.S."/>
            <person name="Amaro C."/>
        </authorList>
    </citation>
    <scope>NUCLEOTIDE SEQUENCE [LARGE SCALE GENOMIC DNA]</scope>
    <source>
        <strain evidence="7 8">CECT4608</strain>
    </source>
</reference>
<keyword evidence="3" id="KW-0949">S-adenosyl-L-methionine</keyword>
<dbReference type="PANTHER" id="PTHR21392">
    <property type="entry name" value="TRNA-URIDINE AMINOCARBOXYPROPYLTRANSFERASE 2"/>
    <property type="match status" value="1"/>
</dbReference>
<dbReference type="PANTHER" id="PTHR21392:SF0">
    <property type="entry name" value="TRNA-URIDINE AMINOCARBOXYPROPYLTRANSFERASE 2"/>
    <property type="match status" value="1"/>
</dbReference>
<gene>
    <name evidence="7" type="ORF">CRN52_09515</name>
</gene>
<evidence type="ECO:0000256" key="3">
    <source>
        <dbReference type="ARBA" id="ARBA00022691"/>
    </source>
</evidence>
<keyword evidence="2" id="KW-0808">Transferase</keyword>
<proteinExistence type="inferred from homology"/>
<feature type="domain" description="DTW" evidence="6">
    <location>
        <begin position="1"/>
        <end position="193"/>
    </location>
</feature>
<comment type="caution">
    <text evidence="7">The sequence shown here is derived from an EMBL/GenBank/DDBJ whole genome shotgun (WGS) entry which is preliminary data.</text>
</comment>
<organism evidence="7 8">
    <name type="scientific">Vibrio vulnificus</name>
    <dbReference type="NCBI Taxonomy" id="672"/>
    <lineage>
        <taxon>Bacteria</taxon>
        <taxon>Pseudomonadati</taxon>
        <taxon>Pseudomonadota</taxon>
        <taxon>Gammaproteobacteria</taxon>
        <taxon>Vibrionales</taxon>
        <taxon>Vibrionaceae</taxon>
        <taxon>Vibrio</taxon>
    </lineage>
</organism>
<dbReference type="InterPro" id="IPR005636">
    <property type="entry name" value="DTW"/>
</dbReference>
<evidence type="ECO:0000259" key="6">
    <source>
        <dbReference type="SMART" id="SM01144"/>
    </source>
</evidence>
<evidence type="ECO:0000256" key="1">
    <source>
        <dbReference type="ARBA" id="ARBA00012386"/>
    </source>
</evidence>
<comment type="similarity">
    <text evidence="5">Belongs to the TDD superfamily. DTWD2 family.</text>
</comment>
<dbReference type="Proteomes" id="UP000237466">
    <property type="component" value="Unassembled WGS sequence"/>
</dbReference>
<keyword evidence="4" id="KW-0819">tRNA processing</keyword>
<dbReference type="AlphaFoldDB" id="A0A2S3R3W7"/>
<dbReference type="InterPro" id="IPR039262">
    <property type="entry name" value="DTWD2/TAPT"/>
</dbReference>
<protein>
    <recommendedName>
        <fullName evidence="1">tRNA-uridine aminocarboxypropyltransferase</fullName>
        <ecNumber evidence="1">2.5.1.25</ecNumber>
    </recommendedName>
</protein>
<dbReference type="Pfam" id="PF03942">
    <property type="entry name" value="DTW"/>
    <property type="match status" value="1"/>
</dbReference>
<dbReference type="RefSeq" id="WP_103200213.1">
    <property type="nucleotide sequence ID" value="NZ_JASMUA010000003.1"/>
</dbReference>
<sequence>MSRYCSQCGKAKKACICQWIESLASDVELIILQHPSEEHRPLGTARILDLSLASCRLFIGEDFSQHAELNQLLSDESYHHWVLFPNEQAVTVEQVAQSDDSNMRRLRFILLDGTWKKAFKIRQLSSNLQVLPCIQLPDNLTGNYRIRKSPSDNALSTVEAGFHILSYFQPENDFTPLITAFDKMIEFQIAQMPPGVFERNYR</sequence>
<dbReference type="EC" id="2.5.1.25" evidence="1"/>
<dbReference type="SMART" id="SM01144">
    <property type="entry name" value="DTW"/>
    <property type="match status" value="1"/>
</dbReference>
<evidence type="ECO:0000313" key="8">
    <source>
        <dbReference type="Proteomes" id="UP000237466"/>
    </source>
</evidence>
<dbReference type="GO" id="GO:0016432">
    <property type="term" value="F:tRNA-uridine aminocarboxypropyltransferase activity"/>
    <property type="evidence" value="ECO:0007669"/>
    <property type="project" value="UniProtKB-EC"/>
</dbReference>
<dbReference type="EMBL" id="PDGH01000077">
    <property type="protein sequence ID" value="POB48400.1"/>
    <property type="molecule type" value="Genomic_DNA"/>
</dbReference>
<dbReference type="GO" id="GO:0008033">
    <property type="term" value="P:tRNA processing"/>
    <property type="evidence" value="ECO:0007669"/>
    <property type="project" value="UniProtKB-KW"/>
</dbReference>
<evidence type="ECO:0000256" key="4">
    <source>
        <dbReference type="ARBA" id="ARBA00022694"/>
    </source>
</evidence>